<dbReference type="SUPFAM" id="SSF52540">
    <property type="entry name" value="P-loop containing nucleoside triphosphate hydrolases"/>
    <property type="match status" value="1"/>
</dbReference>
<dbReference type="GeneID" id="20211675"/>
<gene>
    <name evidence="12" type="primary">20211675</name>
    <name evidence="11" type="ORF">HELRODRAFT_190701</name>
</gene>
<keyword evidence="7" id="KW-0009">Actin-binding</keyword>
<keyword evidence="5" id="KW-0206">Cytoskeleton</keyword>
<dbReference type="GO" id="GO:0042995">
    <property type="term" value="C:cell projection"/>
    <property type="evidence" value="ECO:0007669"/>
    <property type="project" value="UniProtKB-SubCell"/>
</dbReference>
<keyword evidence="7" id="KW-0518">Myosin</keyword>
<evidence type="ECO:0000256" key="7">
    <source>
        <dbReference type="PROSITE-ProRule" id="PRU00782"/>
    </source>
</evidence>
<evidence type="ECO:0000256" key="1">
    <source>
        <dbReference type="ARBA" id="ARBA00004245"/>
    </source>
</evidence>
<evidence type="ECO:0000256" key="4">
    <source>
        <dbReference type="ARBA" id="ARBA00022737"/>
    </source>
</evidence>
<evidence type="ECO:0000256" key="2">
    <source>
        <dbReference type="ARBA" id="ARBA00004316"/>
    </source>
</evidence>
<evidence type="ECO:0000313" key="12">
    <source>
        <dbReference type="EnsemblMetazoa" id="HelroP190701"/>
    </source>
</evidence>
<evidence type="ECO:0000256" key="5">
    <source>
        <dbReference type="ARBA" id="ARBA00023212"/>
    </source>
</evidence>
<reference evidence="12" key="3">
    <citation type="submission" date="2015-06" db="UniProtKB">
        <authorList>
            <consortium name="EnsemblMetazoa"/>
        </authorList>
    </citation>
    <scope>IDENTIFICATION</scope>
</reference>
<dbReference type="PROSITE" id="PS50096">
    <property type="entry name" value="IQ"/>
    <property type="match status" value="1"/>
</dbReference>
<comment type="subcellular location">
    <subcellularLocation>
        <location evidence="2">Cell projection</location>
    </subcellularLocation>
    <subcellularLocation>
        <location evidence="1">Cytoplasm</location>
        <location evidence="1">Cytoskeleton</location>
    </subcellularLocation>
</comment>
<dbReference type="PANTHER" id="PTHR46256:SF3">
    <property type="entry name" value="MYOSIN MOTOR DOMAIN-CONTAINING PROTEIN"/>
    <property type="match status" value="1"/>
</dbReference>
<comment type="caution">
    <text evidence="7">Lacks conserved residue(s) required for the propagation of feature annotation.</text>
</comment>
<dbReference type="OrthoDB" id="6143094at2759"/>
<dbReference type="EMBL" id="KB096023">
    <property type="protein sequence ID" value="ESO09054.1"/>
    <property type="molecule type" value="Genomic_DNA"/>
</dbReference>
<dbReference type="InterPro" id="IPR001132">
    <property type="entry name" value="SMAD_dom_Dwarfin-type"/>
</dbReference>
<evidence type="ECO:0000259" key="9">
    <source>
        <dbReference type="PROSITE" id="PS51076"/>
    </source>
</evidence>
<sequence>MDDVMQCNDALVADLYEKLVNWIVFNINRVLFPKIMRTSQYNRISMLDGSGFEDNQKFGNHWQQLQINFFNEQMLYHYNKIVFRQPCEDYRVQTGDATYPPGLLLNVLNEESLDETSSDLQLIQKFDQRLSNRNELNIVKEHTLLFSVNHTISNVTYSVHDFIKENRNRYENKFIDCFKKSESQFIADIIQCKQLDDEISCLKDSVKRNRKSQFITETTNHKKPESKKKKNKLLSTKHKGLPCDMLPKLDKHLFRSTLTKSVNSFDEGFVRSQLISLNVMHTINQYLLKPMIFIEFPHFVQKYKVLHFPLHSHVEPTAINCLNILLSAGVADYKIGKDKVLLRYKQRTELDKKMNRYERRVHTCQASIRGFVARKCYKQTLHAWRASNPWRAGNPLSQMKFKSTSSGINADVDCSGRKDSTYYEDNDNYYVNVGGNNKRISSTSNKTEASAAATTTATTTSCIDDNKKYNDDDDDNVYENVNRENINTIHNINNKPNPTHSKSENNAVKLYQKQIRNSGFFKNVLNESLKNFHKVNKEDWVKIFFFENDNRLISKFFCEEPQLSINNSEEEYDGKLIGLRTPNFAWSNPRTYSVLDSLKSDFDITKQDNGDVFVRSSGTSVCVLATYFAHNLHPDRSISVKNAKIFDMKLFRQTIKNEMHSSNFSVRNIEMSSMVLLNFFSTPDMNLQEEKVSMLLIFYHALDIIGDYEVYKNLIATGDDKHVPLEMWLKSKQTRT</sequence>
<dbReference type="Proteomes" id="UP000015101">
    <property type="component" value="Unassembled WGS sequence"/>
</dbReference>
<keyword evidence="13" id="KW-1185">Reference proteome</keyword>
<dbReference type="SUPFAM" id="SSF49879">
    <property type="entry name" value="SMAD/FHA domain"/>
    <property type="match status" value="1"/>
</dbReference>
<dbReference type="EMBL" id="AMQM01003158">
    <property type="status" value="NOT_ANNOTATED_CDS"/>
    <property type="molecule type" value="Genomic_DNA"/>
</dbReference>
<dbReference type="Pfam" id="PF03166">
    <property type="entry name" value="MH2"/>
    <property type="match status" value="1"/>
</dbReference>
<dbReference type="HOGENOM" id="CLU_376958_0_0_1"/>
<keyword evidence="3" id="KW-0963">Cytoplasm</keyword>
<evidence type="ECO:0000256" key="6">
    <source>
        <dbReference type="ARBA" id="ARBA00023273"/>
    </source>
</evidence>
<dbReference type="Gene3D" id="2.60.200.10">
    <property type="match status" value="1"/>
</dbReference>
<dbReference type="Gene3D" id="1.20.58.530">
    <property type="match status" value="1"/>
</dbReference>
<dbReference type="RefSeq" id="XP_009013076.1">
    <property type="nucleotide sequence ID" value="XM_009014828.1"/>
</dbReference>
<dbReference type="GO" id="GO:0005524">
    <property type="term" value="F:ATP binding"/>
    <property type="evidence" value="ECO:0007669"/>
    <property type="project" value="InterPro"/>
</dbReference>
<dbReference type="GO" id="GO:0016459">
    <property type="term" value="C:myosin complex"/>
    <property type="evidence" value="ECO:0007669"/>
    <property type="project" value="UniProtKB-KW"/>
</dbReference>
<dbReference type="GO" id="GO:0003779">
    <property type="term" value="F:actin binding"/>
    <property type="evidence" value="ECO:0007669"/>
    <property type="project" value="UniProtKB-KW"/>
</dbReference>
<feature type="region of interest" description="Disordered" evidence="8">
    <location>
        <begin position="213"/>
        <end position="233"/>
    </location>
</feature>
<feature type="compositionally biased region" description="Basic residues" evidence="8">
    <location>
        <begin position="224"/>
        <end position="233"/>
    </location>
</feature>
<reference evidence="13" key="1">
    <citation type="submission" date="2012-12" db="EMBL/GenBank/DDBJ databases">
        <authorList>
            <person name="Hellsten U."/>
            <person name="Grimwood J."/>
            <person name="Chapman J.A."/>
            <person name="Shapiro H."/>
            <person name="Aerts A."/>
            <person name="Otillar R.P."/>
            <person name="Terry A.Y."/>
            <person name="Boore J.L."/>
            <person name="Simakov O."/>
            <person name="Marletaz F."/>
            <person name="Cho S.-J."/>
            <person name="Edsinger-Gonzales E."/>
            <person name="Havlak P."/>
            <person name="Kuo D.-H."/>
            <person name="Larsson T."/>
            <person name="Lv J."/>
            <person name="Arendt D."/>
            <person name="Savage R."/>
            <person name="Osoegawa K."/>
            <person name="de Jong P."/>
            <person name="Lindberg D.R."/>
            <person name="Seaver E.C."/>
            <person name="Weisblat D.A."/>
            <person name="Putnam N.H."/>
            <person name="Grigoriev I.V."/>
            <person name="Rokhsar D.S."/>
        </authorList>
    </citation>
    <scope>NUCLEOTIDE SEQUENCE</scope>
</reference>
<dbReference type="KEGG" id="hro:HELRODRAFT_190701"/>
<dbReference type="InterPro" id="IPR017855">
    <property type="entry name" value="SMAD-like_dom_sf"/>
</dbReference>
<dbReference type="CTD" id="20211675"/>
<dbReference type="PROSITE" id="PS51076">
    <property type="entry name" value="MH2"/>
    <property type="match status" value="1"/>
</dbReference>
<evidence type="ECO:0000256" key="3">
    <source>
        <dbReference type="ARBA" id="ARBA00022490"/>
    </source>
</evidence>
<dbReference type="Gene3D" id="1.20.5.4820">
    <property type="match status" value="1"/>
</dbReference>
<protein>
    <submittedName>
        <fullName evidence="11 12">Uncharacterized protein</fullName>
    </submittedName>
</protein>
<dbReference type="PROSITE" id="PS51456">
    <property type="entry name" value="MYOSIN_MOTOR"/>
    <property type="match status" value="1"/>
</dbReference>
<dbReference type="InterPro" id="IPR008984">
    <property type="entry name" value="SMAD_FHA_dom_sf"/>
</dbReference>
<keyword evidence="4" id="KW-0677">Repeat</keyword>
<dbReference type="STRING" id="6412.T1FS78"/>
<dbReference type="GO" id="GO:0003774">
    <property type="term" value="F:cytoskeletal motor activity"/>
    <property type="evidence" value="ECO:0007669"/>
    <property type="project" value="InterPro"/>
</dbReference>
<comment type="similarity">
    <text evidence="7">Belongs to the TRAFAC class myosin-kinesin ATPase superfamily. Myosin family.</text>
</comment>
<dbReference type="SMART" id="SM00242">
    <property type="entry name" value="MYSc"/>
    <property type="match status" value="1"/>
</dbReference>
<dbReference type="GO" id="GO:0006355">
    <property type="term" value="P:regulation of DNA-templated transcription"/>
    <property type="evidence" value="ECO:0007669"/>
    <property type="project" value="InterPro"/>
</dbReference>
<feature type="domain" description="MH2" evidence="9">
    <location>
        <begin position="540"/>
        <end position="736"/>
    </location>
</feature>
<evidence type="ECO:0000259" key="10">
    <source>
        <dbReference type="PROSITE" id="PS51456"/>
    </source>
</evidence>
<name>T1FS78_HELRO</name>
<dbReference type="Pfam" id="PF00063">
    <property type="entry name" value="Myosin_head"/>
    <property type="match status" value="1"/>
</dbReference>
<evidence type="ECO:0000313" key="13">
    <source>
        <dbReference type="Proteomes" id="UP000015101"/>
    </source>
</evidence>
<reference evidence="11 13" key="2">
    <citation type="journal article" date="2013" name="Nature">
        <title>Insights into bilaterian evolution from three spiralian genomes.</title>
        <authorList>
            <person name="Simakov O."/>
            <person name="Marletaz F."/>
            <person name="Cho S.J."/>
            <person name="Edsinger-Gonzales E."/>
            <person name="Havlak P."/>
            <person name="Hellsten U."/>
            <person name="Kuo D.H."/>
            <person name="Larsson T."/>
            <person name="Lv J."/>
            <person name="Arendt D."/>
            <person name="Savage R."/>
            <person name="Osoegawa K."/>
            <person name="de Jong P."/>
            <person name="Grimwood J."/>
            <person name="Chapman J.A."/>
            <person name="Shapiro H."/>
            <person name="Aerts A."/>
            <person name="Otillar R.P."/>
            <person name="Terry A.Y."/>
            <person name="Boore J.L."/>
            <person name="Grigoriev I.V."/>
            <person name="Lindberg D.R."/>
            <person name="Seaver E.C."/>
            <person name="Weisblat D.A."/>
            <person name="Putnam N.H."/>
            <person name="Rokhsar D.S."/>
        </authorList>
    </citation>
    <scope>NUCLEOTIDE SEQUENCE</scope>
</reference>
<organism evidence="12 13">
    <name type="scientific">Helobdella robusta</name>
    <name type="common">Californian leech</name>
    <dbReference type="NCBI Taxonomy" id="6412"/>
    <lineage>
        <taxon>Eukaryota</taxon>
        <taxon>Metazoa</taxon>
        <taxon>Spiralia</taxon>
        <taxon>Lophotrochozoa</taxon>
        <taxon>Annelida</taxon>
        <taxon>Clitellata</taxon>
        <taxon>Hirudinea</taxon>
        <taxon>Rhynchobdellida</taxon>
        <taxon>Glossiphoniidae</taxon>
        <taxon>Helobdella</taxon>
    </lineage>
</organism>
<dbReference type="InParanoid" id="T1FS78"/>
<evidence type="ECO:0000313" key="11">
    <source>
        <dbReference type="EMBL" id="ESO09054.1"/>
    </source>
</evidence>
<feature type="domain" description="Myosin motor" evidence="10">
    <location>
        <begin position="1"/>
        <end position="355"/>
    </location>
</feature>
<dbReference type="InterPro" id="IPR001609">
    <property type="entry name" value="Myosin_head_motor_dom-like"/>
</dbReference>
<dbReference type="PANTHER" id="PTHR46256">
    <property type="entry name" value="AGAP011099-PA"/>
    <property type="match status" value="1"/>
</dbReference>
<keyword evidence="7" id="KW-0505">Motor protein</keyword>
<dbReference type="EnsemblMetazoa" id="HelroT190701">
    <property type="protein sequence ID" value="HelroP190701"/>
    <property type="gene ID" value="HelroG190701"/>
</dbReference>
<evidence type="ECO:0000256" key="8">
    <source>
        <dbReference type="SAM" id="MobiDB-lite"/>
    </source>
</evidence>
<dbReference type="AlphaFoldDB" id="T1FS78"/>
<proteinExistence type="inferred from homology"/>
<dbReference type="InterPro" id="IPR052409">
    <property type="entry name" value="Myosin-III_kinase_activity"/>
</dbReference>
<dbReference type="InterPro" id="IPR027417">
    <property type="entry name" value="P-loop_NTPase"/>
</dbReference>
<dbReference type="eggNOG" id="KOG4229">
    <property type="taxonomic scope" value="Eukaryota"/>
</dbReference>
<accession>T1FS78</accession>
<keyword evidence="6" id="KW-0966">Cell projection</keyword>